<evidence type="ECO:0000256" key="1">
    <source>
        <dbReference type="SAM" id="MobiDB-lite"/>
    </source>
</evidence>
<keyword evidence="4" id="KW-1185">Reference proteome</keyword>
<dbReference type="PROSITE" id="PS50943">
    <property type="entry name" value="HTH_CROC1"/>
    <property type="match status" value="1"/>
</dbReference>
<dbReference type="OrthoDB" id="9790252at2"/>
<feature type="region of interest" description="Disordered" evidence="1">
    <location>
        <begin position="170"/>
        <end position="207"/>
    </location>
</feature>
<dbReference type="AlphaFoldDB" id="A0A1M5CCI0"/>
<dbReference type="Gene3D" id="1.10.260.40">
    <property type="entry name" value="lambda repressor-like DNA-binding domains"/>
    <property type="match status" value="1"/>
</dbReference>
<organism evidence="3 4">
    <name type="scientific">Microbulbifer donghaiensis</name>
    <dbReference type="NCBI Taxonomy" id="494016"/>
    <lineage>
        <taxon>Bacteria</taxon>
        <taxon>Pseudomonadati</taxon>
        <taxon>Pseudomonadota</taxon>
        <taxon>Gammaproteobacteria</taxon>
        <taxon>Cellvibrionales</taxon>
        <taxon>Microbulbiferaceae</taxon>
        <taxon>Microbulbifer</taxon>
    </lineage>
</organism>
<accession>A0A1M5CCI0</accession>
<dbReference type="RefSeq" id="WP_073274957.1">
    <property type="nucleotide sequence ID" value="NZ_FQVA01000002.1"/>
</dbReference>
<dbReference type="Proteomes" id="UP000184170">
    <property type="component" value="Unassembled WGS sequence"/>
</dbReference>
<evidence type="ECO:0000313" key="3">
    <source>
        <dbReference type="EMBL" id="SHF52400.1"/>
    </source>
</evidence>
<feature type="region of interest" description="Disordered" evidence="1">
    <location>
        <begin position="1"/>
        <end position="36"/>
    </location>
</feature>
<dbReference type="PANTHER" id="PTHR34475:SF1">
    <property type="entry name" value="CYTOSKELETON PROTEIN RODZ"/>
    <property type="match status" value="1"/>
</dbReference>
<dbReference type="InterPro" id="IPR001387">
    <property type="entry name" value="Cro/C1-type_HTH"/>
</dbReference>
<dbReference type="InterPro" id="IPR010982">
    <property type="entry name" value="Lambda_DNA-bd_dom_sf"/>
</dbReference>
<reference evidence="4" key="1">
    <citation type="submission" date="2016-11" db="EMBL/GenBank/DDBJ databases">
        <authorList>
            <person name="Varghese N."/>
            <person name="Submissions S."/>
        </authorList>
    </citation>
    <scope>NUCLEOTIDE SEQUENCE [LARGE SCALE GENOMIC DNA]</scope>
    <source>
        <strain evidence="4">CGMCC 1.7063</strain>
    </source>
</reference>
<dbReference type="STRING" id="494016.SAMN04487965_2144"/>
<dbReference type="GO" id="GO:0003677">
    <property type="term" value="F:DNA binding"/>
    <property type="evidence" value="ECO:0007669"/>
    <property type="project" value="InterPro"/>
</dbReference>
<protein>
    <submittedName>
        <fullName evidence="3">Cytoskeleton protein RodZ</fullName>
    </submittedName>
</protein>
<dbReference type="InterPro" id="IPR025194">
    <property type="entry name" value="RodZ-like_C"/>
</dbReference>
<proteinExistence type="predicted"/>
<dbReference type="Pfam" id="PF13464">
    <property type="entry name" value="RodZ_C"/>
    <property type="match status" value="1"/>
</dbReference>
<dbReference type="PANTHER" id="PTHR34475">
    <property type="match status" value="1"/>
</dbReference>
<dbReference type="EMBL" id="FQVA01000002">
    <property type="protein sequence ID" value="SHF52400.1"/>
    <property type="molecule type" value="Genomic_DNA"/>
</dbReference>
<dbReference type="Pfam" id="PF13413">
    <property type="entry name" value="HTH_25"/>
    <property type="match status" value="1"/>
</dbReference>
<sequence>MTDNISEITQERPLADSEQLLDNSPGSQLRRAREKAGLSQEELSRRLCMVGNKLELLERDEYSRLPSSIYVRGYIRNACKELGIDAEPVLQAYAGYCSAEEASRNIVAHVSRSPVMPERKRSLKGLALLPLLLVGGVFWWMNGREAVPPVVIAQKPSGEDMAIAAHESDLRETGTAVAQSPAVGTEPAQALQAESPAGSDEASATVVAAAPAQEEPGAGNFTEMAASASAPEEDVAADEPVVAEPAVTAAVSGAEVAEMPDAEVPAASFAAAVVEELQLNFDEEAWVEVKDASGAVLLAKLQAAGSETVLTGQPPFDLMLGNASGTHVRYQGELIDSDPIGSRRTRRLTVGE</sequence>
<dbReference type="CDD" id="cd00093">
    <property type="entry name" value="HTH_XRE"/>
    <property type="match status" value="1"/>
</dbReference>
<gene>
    <name evidence="3" type="ORF">SAMN04487965_2144</name>
</gene>
<evidence type="ECO:0000313" key="4">
    <source>
        <dbReference type="Proteomes" id="UP000184170"/>
    </source>
</evidence>
<dbReference type="InterPro" id="IPR050400">
    <property type="entry name" value="Bact_Cytoskel_RodZ"/>
</dbReference>
<evidence type="ECO:0000259" key="2">
    <source>
        <dbReference type="PROSITE" id="PS50943"/>
    </source>
</evidence>
<name>A0A1M5CCI0_9GAMM</name>
<feature type="domain" description="HTH cro/C1-type" evidence="2">
    <location>
        <begin position="29"/>
        <end position="49"/>
    </location>
</feature>